<protein>
    <recommendedName>
        <fullName evidence="3">SPOR domain-containing protein</fullName>
    </recommendedName>
</protein>
<organism evidence="1 2">
    <name type="scientific">Bradyrhizobium ivorense</name>
    <dbReference type="NCBI Taxonomy" id="2511166"/>
    <lineage>
        <taxon>Bacteria</taxon>
        <taxon>Pseudomonadati</taxon>
        <taxon>Pseudomonadota</taxon>
        <taxon>Alphaproteobacteria</taxon>
        <taxon>Hyphomicrobiales</taxon>
        <taxon>Nitrobacteraceae</taxon>
        <taxon>Bradyrhizobium</taxon>
    </lineage>
</organism>
<evidence type="ECO:0008006" key="3">
    <source>
        <dbReference type="Google" id="ProtNLM"/>
    </source>
</evidence>
<gene>
    <name evidence="1" type="ORF">CI1B_83940</name>
</gene>
<comment type="caution">
    <text evidence="1">The sequence shown here is derived from an EMBL/GenBank/DDBJ whole genome shotgun (WGS) entry which is preliminary data.</text>
</comment>
<accession>A0A508U175</accession>
<keyword evidence="2" id="KW-1185">Reference proteome</keyword>
<dbReference type="RefSeq" id="WP_244626860.1">
    <property type="nucleotide sequence ID" value="NZ_CAADFC020000035.1"/>
</dbReference>
<reference evidence="1" key="1">
    <citation type="submission" date="2019-02" db="EMBL/GenBank/DDBJ databases">
        <authorList>
            <person name="Pothier F.J."/>
        </authorList>
    </citation>
    <scope>NUCLEOTIDE SEQUENCE</scope>
    <source>
        <strain evidence="1">CI-1B</strain>
    </source>
</reference>
<dbReference type="AlphaFoldDB" id="A0A508U175"/>
<evidence type="ECO:0000313" key="1">
    <source>
        <dbReference type="EMBL" id="VIO80353.1"/>
    </source>
</evidence>
<name>A0A508U175_9BRAD</name>
<proteinExistence type="predicted"/>
<dbReference type="EMBL" id="CAADFC020000035">
    <property type="protein sequence ID" value="VIO80353.1"/>
    <property type="molecule type" value="Genomic_DNA"/>
</dbReference>
<dbReference type="Proteomes" id="UP000328092">
    <property type="component" value="Unassembled WGS sequence"/>
</dbReference>
<sequence>MSPFKSEDRTELVEQDDNEFVVMRSPASAEHDPHYEEVGRFATRAQAEKFLESTDFV</sequence>
<evidence type="ECO:0000313" key="2">
    <source>
        <dbReference type="Proteomes" id="UP000328092"/>
    </source>
</evidence>